<evidence type="ECO:0000313" key="2">
    <source>
        <dbReference type="EMBL" id="KQL45205.1"/>
    </source>
</evidence>
<name>A0ABR5N3Y5_BRECH</name>
<dbReference type="InterPro" id="IPR050570">
    <property type="entry name" value="Cell_wall_metabolism_enzyme"/>
</dbReference>
<feature type="domain" description="M23ase beta-sheet core" evidence="1">
    <location>
        <begin position="166"/>
        <end position="257"/>
    </location>
</feature>
<sequence length="293" mass="32476">MDQADWIPAAFIAGGYKALYEACSASFREQLSLEEFGTFASEFHQGVTGYQLLPASIVPWGDTLRYVWIDESGQKGLSTAIDRDGTILGLRLAHLSSFPDTDTALTKGTYHMPFHGEWFTYWGGTNELLNYHYAYPSQRYAFDFLVMRNEKTFHGDPKRNDSYFAFGQPIVAPAAGTVLKVSNAIWDNEPGTVNEDYAAGNFVEIDHGNGEYSLLAHLKHRSITVQPGDHVEVGQMIGLCGNSGNSSEPHLHMQVSDSSDLLHARSVRIRFAGIDRVVQGDTVKGQKKEDGYV</sequence>
<dbReference type="Proteomes" id="UP000051063">
    <property type="component" value="Unassembled WGS sequence"/>
</dbReference>
<organism evidence="2 3">
    <name type="scientific">Brevibacillus choshinensis</name>
    <dbReference type="NCBI Taxonomy" id="54911"/>
    <lineage>
        <taxon>Bacteria</taxon>
        <taxon>Bacillati</taxon>
        <taxon>Bacillota</taxon>
        <taxon>Bacilli</taxon>
        <taxon>Bacillales</taxon>
        <taxon>Paenibacillaceae</taxon>
        <taxon>Brevibacillus</taxon>
    </lineage>
</organism>
<reference evidence="2 3" key="1">
    <citation type="submission" date="2015-09" db="EMBL/GenBank/DDBJ databases">
        <title>Genome sequencing project for genomic taxonomy and phylogenomics of Bacillus-like bacteria.</title>
        <authorList>
            <person name="Liu B."/>
            <person name="Wang J."/>
            <person name="Zhu Y."/>
            <person name="Liu G."/>
            <person name="Chen Q."/>
            <person name="Chen Z."/>
            <person name="Lan J."/>
            <person name="Che J."/>
            <person name="Ge C."/>
            <person name="Shi H."/>
            <person name="Pan Z."/>
            <person name="Liu X."/>
        </authorList>
    </citation>
    <scope>NUCLEOTIDE SEQUENCE [LARGE SCALE GENOMIC DNA]</scope>
    <source>
        <strain evidence="2 3">DSM 8552</strain>
    </source>
</reference>
<comment type="caution">
    <text evidence="2">The sequence shown here is derived from an EMBL/GenBank/DDBJ whole genome shotgun (WGS) entry which is preliminary data.</text>
</comment>
<dbReference type="PANTHER" id="PTHR21666">
    <property type="entry name" value="PEPTIDASE-RELATED"/>
    <property type="match status" value="1"/>
</dbReference>
<dbReference type="SUPFAM" id="SSF51261">
    <property type="entry name" value="Duplicated hybrid motif"/>
    <property type="match status" value="1"/>
</dbReference>
<dbReference type="EMBL" id="LJJB01000013">
    <property type="protein sequence ID" value="KQL45205.1"/>
    <property type="molecule type" value="Genomic_DNA"/>
</dbReference>
<proteinExistence type="predicted"/>
<evidence type="ECO:0000259" key="1">
    <source>
        <dbReference type="Pfam" id="PF01551"/>
    </source>
</evidence>
<dbReference type="InterPro" id="IPR016047">
    <property type="entry name" value="M23ase_b-sheet_dom"/>
</dbReference>
<gene>
    <name evidence="2" type="ORF">AN963_20610</name>
</gene>
<dbReference type="InterPro" id="IPR011055">
    <property type="entry name" value="Dup_hybrid_motif"/>
</dbReference>
<dbReference type="CDD" id="cd12797">
    <property type="entry name" value="M23_peptidase"/>
    <property type="match status" value="1"/>
</dbReference>
<accession>A0ABR5N3Y5</accession>
<dbReference type="Pfam" id="PF01551">
    <property type="entry name" value="Peptidase_M23"/>
    <property type="match status" value="1"/>
</dbReference>
<evidence type="ECO:0000313" key="3">
    <source>
        <dbReference type="Proteomes" id="UP000051063"/>
    </source>
</evidence>
<dbReference type="PANTHER" id="PTHR21666:SF270">
    <property type="entry name" value="MUREIN HYDROLASE ACTIVATOR ENVC"/>
    <property type="match status" value="1"/>
</dbReference>
<protein>
    <submittedName>
        <fullName evidence="2">Metalloendopeptidase</fullName>
    </submittedName>
</protein>
<dbReference type="Gene3D" id="2.70.70.10">
    <property type="entry name" value="Glucose Permease (Domain IIA)"/>
    <property type="match status" value="1"/>
</dbReference>
<keyword evidence="3" id="KW-1185">Reference proteome</keyword>